<accession>A0A6A6UIQ4</accession>
<feature type="region of interest" description="Disordered" evidence="1">
    <location>
        <begin position="686"/>
        <end position="711"/>
    </location>
</feature>
<sequence length="711" mass="82079">MSTADMYVYEPLPTLADSAVIRFLRVLPNLIDGNLQCELKHGEIEARQYTALSYTWGPQTDDRNILVNGKQLLIRRNLWDFLHIARHHYEEQYFWIDAVCIDQNNSLERNQQVSMMASIYQQAASTLIWLGPFGETMNTPEGTSARESFLDPTWKRNLTCLDKSFNNCQILDVDRNKDLRVENGYRMYGYKSPRRPWIKPNTWLPPKYGDFSLISNVVEVICDHSYWSRLWIIQEMGLSSNKFILLPGYTISWEPLLRVLKWILEGPEHPLSVSQVQLARSKLFRKAMERNDLTIHFDHGLSTFPPGYDPKWGSIDTKMSKFLLNKLIPAKASLIELDRLSTRFGSASPIFYQIVTEAAQSGREYLELLRKYKHSQSSDRRDKIYGLNSLATARQAASIHVDYSENVYDLYFRMSRLLLVDEQIRSERGVCLSLMETLNLGPLDLLFGDEKQRTEIYRCGTPDPDASPPPLKVLKEEIENGKVVALTGSCHRCDRPINLQLHLTWKLKLFYCVIQCHDLTDSLNANQNPQSSHVLVFDTSQLSVLQLSQRICSSDISSTRQNRLVLPNTRRYSFDALMTILRLHEKFYRIFDDRPWHRGGAQEQGHLEYMPPPWTHGRPSKGARGILHEYIQQWVGSSILAPKEKIGYTQDMLDAVWLEENSKSGFKQALADHGFKLINGQWSPRFDPVTNRQRPEITLMSTDAPSEPPED</sequence>
<protein>
    <submittedName>
        <fullName evidence="3">HET-domain-containing protein</fullName>
    </submittedName>
</protein>
<organism evidence="3 4">
    <name type="scientific">Microthyrium microscopicum</name>
    <dbReference type="NCBI Taxonomy" id="703497"/>
    <lineage>
        <taxon>Eukaryota</taxon>
        <taxon>Fungi</taxon>
        <taxon>Dikarya</taxon>
        <taxon>Ascomycota</taxon>
        <taxon>Pezizomycotina</taxon>
        <taxon>Dothideomycetes</taxon>
        <taxon>Dothideomycetes incertae sedis</taxon>
        <taxon>Microthyriales</taxon>
        <taxon>Microthyriaceae</taxon>
        <taxon>Microthyrium</taxon>
    </lineage>
</organism>
<dbReference type="InterPro" id="IPR010730">
    <property type="entry name" value="HET"/>
</dbReference>
<dbReference type="Pfam" id="PF06985">
    <property type="entry name" value="HET"/>
    <property type="match status" value="1"/>
</dbReference>
<evidence type="ECO:0000313" key="3">
    <source>
        <dbReference type="EMBL" id="KAF2671670.1"/>
    </source>
</evidence>
<reference evidence="3" key="1">
    <citation type="journal article" date="2020" name="Stud. Mycol.">
        <title>101 Dothideomycetes genomes: a test case for predicting lifestyles and emergence of pathogens.</title>
        <authorList>
            <person name="Haridas S."/>
            <person name="Albert R."/>
            <person name="Binder M."/>
            <person name="Bloem J."/>
            <person name="Labutti K."/>
            <person name="Salamov A."/>
            <person name="Andreopoulos B."/>
            <person name="Baker S."/>
            <person name="Barry K."/>
            <person name="Bills G."/>
            <person name="Bluhm B."/>
            <person name="Cannon C."/>
            <person name="Castanera R."/>
            <person name="Culley D."/>
            <person name="Daum C."/>
            <person name="Ezra D."/>
            <person name="Gonzalez J."/>
            <person name="Henrissat B."/>
            <person name="Kuo A."/>
            <person name="Liang C."/>
            <person name="Lipzen A."/>
            <person name="Lutzoni F."/>
            <person name="Magnuson J."/>
            <person name="Mondo S."/>
            <person name="Nolan M."/>
            <person name="Ohm R."/>
            <person name="Pangilinan J."/>
            <person name="Park H.-J."/>
            <person name="Ramirez L."/>
            <person name="Alfaro M."/>
            <person name="Sun H."/>
            <person name="Tritt A."/>
            <person name="Yoshinaga Y."/>
            <person name="Zwiers L.-H."/>
            <person name="Turgeon B."/>
            <person name="Goodwin S."/>
            <person name="Spatafora J."/>
            <person name="Crous P."/>
            <person name="Grigoriev I."/>
        </authorList>
    </citation>
    <scope>NUCLEOTIDE SEQUENCE</scope>
    <source>
        <strain evidence="3">CBS 115976</strain>
    </source>
</reference>
<dbReference type="PANTHER" id="PTHR24148">
    <property type="entry name" value="ANKYRIN REPEAT DOMAIN-CONTAINING PROTEIN 39 HOMOLOG-RELATED"/>
    <property type="match status" value="1"/>
</dbReference>
<gene>
    <name evidence="3" type="ORF">BT63DRAFT_452175</name>
</gene>
<evidence type="ECO:0000259" key="2">
    <source>
        <dbReference type="Pfam" id="PF06985"/>
    </source>
</evidence>
<dbReference type="PANTHER" id="PTHR24148:SF73">
    <property type="entry name" value="HET DOMAIN PROTEIN (AFU_ORTHOLOGUE AFUA_8G01020)"/>
    <property type="match status" value="1"/>
</dbReference>
<name>A0A6A6UIQ4_9PEZI</name>
<keyword evidence="4" id="KW-1185">Reference proteome</keyword>
<dbReference type="Proteomes" id="UP000799302">
    <property type="component" value="Unassembled WGS sequence"/>
</dbReference>
<dbReference type="EMBL" id="MU004232">
    <property type="protein sequence ID" value="KAF2671670.1"/>
    <property type="molecule type" value="Genomic_DNA"/>
</dbReference>
<proteinExistence type="predicted"/>
<feature type="domain" description="Heterokaryon incompatibility" evidence="2">
    <location>
        <begin position="49"/>
        <end position="235"/>
    </location>
</feature>
<dbReference type="AlphaFoldDB" id="A0A6A6UIQ4"/>
<evidence type="ECO:0000256" key="1">
    <source>
        <dbReference type="SAM" id="MobiDB-lite"/>
    </source>
</evidence>
<evidence type="ECO:0000313" key="4">
    <source>
        <dbReference type="Proteomes" id="UP000799302"/>
    </source>
</evidence>
<dbReference type="OrthoDB" id="2157530at2759"/>
<dbReference type="InterPro" id="IPR052895">
    <property type="entry name" value="HetReg/Transcr_Mod"/>
</dbReference>